<accession>A0A812J689</accession>
<dbReference type="Proteomes" id="UP000649617">
    <property type="component" value="Unassembled WGS sequence"/>
</dbReference>
<name>A0A812J689_SYMPI</name>
<organism evidence="1 2">
    <name type="scientific">Symbiodinium pilosum</name>
    <name type="common">Dinoflagellate</name>
    <dbReference type="NCBI Taxonomy" id="2952"/>
    <lineage>
        <taxon>Eukaryota</taxon>
        <taxon>Sar</taxon>
        <taxon>Alveolata</taxon>
        <taxon>Dinophyceae</taxon>
        <taxon>Suessiales</taxon>
        <taxon>Symbiodiniaceae</taxon>
        <taxon>Symbiodinium</taxon>
    </lineage>
</organism>
<comment type="caution">
    <text evidence="1">The sequence shown here is derived from an EMBL/GenBank/DDBJ whole genome shotgun (WGS) entry which is preliminary data.</text>
</comment>
<proteinExistence type="predicted"/>
<feature type="non-terminal residue" evidence="1">
    <location>
        <position position="1"/>
    </location>
</feature>
<protein>
    <submittedName>
        <fullName evidence="1">Uncharacterized protein</fullName>
    </submittedName>
</protein>
<dbReference type="EMBL" id="CAJNIZ010001559">
    <property type="protein sequence ID" value="CAE7194103.1"/>
    <property type="molecule type" value="Genomic_DNA"/>
</dbReference>
<keyword evidence="2" id="KW-1185">Reference proteome</keyword>
<dbReference type="OrthoDB" id="411539at2759"/>
<gene>
    <name evidence="1" type="ORF">SPIL2461_LOCUS1595</name>
</gene>
<dbReference type="AlphaFoldDB" id="A0A812J689"/>
<sequence>MRLASGEGGKGKGEGLADMATHFLSWIGEVYVWQCLFCNNQYRIEQNASAINDSLGSIFKTRLLRIRKMVVLLDRFMQPRYLSRVWCVYEMYTAVTSQDVSVDFMLPPQQATEIQEMIQAGGTNQIKEGFENVHSESATAFKREDEDMVKDEIRRSSGGFEAVDTQVREKMKEWVKQQFDRLLNAPSLSIKRRSEAAFLLRAGLASELIEKLTKAGIKTQDDLEE</sequence>
<evidence type="ECO:0000313" key="2">
    <source>
        <dbReference type="Proteomes" id="UP000649617"/>
    </source>
</evidence>
<reference evidence="1" key="1">
    <citation type="submission" date="2021-02" db="EMBL/GenBank/DDBJ databases">
        <authorList>
            <person name="Dougan E. K."/>
            <person name="Rhodes N."/>
            <person name="Thang M."/>
            <person name="Chan C."/>
        </authorList>
    </citation>
    <scope>NUCLEOTIDE SEQUENCE</scope>
</reference>
<evidence type="ECO:0000313" key="1">
    <source>
        <dbReference type="EMBL" id="CAE7194103.1"/>
    </source>
</evidence>